<feature type="domain" description="DUF3592" evidence="2">
    <location>
        <begin position="71"/>
        <end position="119"/>
    </location>
</feature>
<comment type="caution">
    <text evidence="3">The sequence shown here is derived from an EMBL/GenBank/DDBJ whole genome shotgun (WGS) entry which is preliminary data.</text>
</comment>
<gene>
    <name evidence="3" type="ORF">DNK06_21975</name>
</gene>
<reference evidence="3 4" key="1">
    <citation type="submission" date="2018-06" db="EMBL/GenBank/DDBJ databases">
        <title>Three novel Pseudomonas species isolated from symptomatic oak.</title>
        <authorList>
            <person name="Bueno-Gonzalez V."/>
            <person name="Brady C."/>
        </authorList>
    </citation>
    <scope>NUCLEOTIDE SEQUENCE [LARGE SCALE GENOMIC DNA]</scope>
    <source>
        <strain evidence="3 4">P9A</strain>
    </source>
</reference>
<evidence type="ECO:0000313" key="4">
    <source>
        <dbReference type="Proteomes" id="UP000292302"/>
    </source>
</evidence>
<dbReference type="InterPro" id="IPR021994">
    <property type="entry name" value="DUF3592"/>
</dbReference>
<dbReference type="OrthoDB" id="6872027at2"/>
<dbReference type="Pfam" id="PF12158">
    <property type="entry name" value="DUF3592"/>
    <property type="match status" value="1"/>
</dbReference>
<dbReference type="Proteomes" id="UP000292302">
    <property type="component" value="Unassembled WGS sequence"/>
</dbReference>
<protein>
    <recommendedName>
        <fullName evidence="2">DUF3592 domain-containing protein</fullName>
    </recommendedName>
</protein>
<name>A0A4Q9QHL0_9GAMM</name>
<organism evidence="3 4">
    <name type="scientific">Phytopseudomonas daroniae</name>
    <dbReference type="NCBI Taxonomy" id="2487519"/>
    <lineage>
        <taxon>Bacteria</taxon>
        <taxon>Pseudomonadati</taxon>
        <taxon>Pseudomonadota</taxon>
        <taxon>Gammaproteobacteria</taxon>
        <taxon>Pseudomonadales</taxon>
        <taxon>Pseudomonadaceae</taxon>
        <taxon>Phytopseudomonas</taxon>
    </lineage>
</organism>
<sequence length="148" mass="16660">MNFGALDTPIVQVPLFESVMPVSVFLALVFGCVGAVLMGIGLSRRRASRDWQQAQGRIIASAWGLNAPSRYPRFEWRDEHGHLHTHESSMSNWRHYRKGDVVPVRYDPAFPKHAVIDTPVQRGASFFWLGVLLCGISSIFLVVELLLE</sequence>
<dbReference type="EMBL" id="QJUI01000025">
    <property type="protein sequence ID" value="TBU72405.1"/>
    <property type="molecule type" value="Genomic_DNA"/>
</dbReference>
<dbReference type="AlphaFoldDB" id="A0A4Q9QHL0"/>
<accession>A0A4Q9QHL0</accession>
<evidence type="ECO:0000256" key="1">
    <source>
        <dbReference type="SAM" id="Phobius"/>
    </source>
</evidence>
<keyword evidence="1" id="KW-0472">Membrane</keyword>
<keyword evidence="4" id="KW-1185">Reference proteome</keyword>
<feature type="transmembrane region" description="Helical" evidence="1">
    <location>
        <begin position="126"/>
        <end position="147"/>
    </location>
</feature>
<feature type="transmembrane region" description="Helical" evidence="1">
    <location>
        <begin position="20"/>
        <end position="42"/>
    </location>
</feature>
<proteinExistence type="predicted"/>
<keyword evidence="1" id="KW-1133">Transmembrane helix</keyword>
<keyword evidence="1" id="KW-0812">Transmembrane</keyword>
<evidence type="ECO:0000313" key="3">
    <source>
        <dbReference type="EMBL" id="TBU72405.1"/>
    </source>
</evidence>
<evidence type="ECO:0000259" key="2">
    <source>
        <dbReference type="Pfam" id="PF12158"/>
    </source>
</evidence>